<evidence type="ECO:0000256" key="5">
    <source>
        <dbReference type="ARBA" id="ARBA00023136"/>
    </source>
</evidence>
<dbReference type="GO" id="GO:0022857">
    <property type="term" value="F:transmembrane transporter activity"/>
    <property type="evidence" value="ECO:0007669"/>
    <property type="project" value="InterPro"/>
</dbReference>
<dbReference type="InterPro" id="IPR036259">
    <property type="entry name" value="MFS_trans_sf"/>
</dbReference>
<dbReference type="InterPro" id="IPR020846">
    <property type="entry name" value="MFS_dom"/>
</dbReference>
<keyword evidence="4 6" id="KW-1133">Transmembrane helix</keyword>
<dbReference type="PANTHER" id="PTHR16172">
    <property type="entry name" value="MAJOR FACILITATOR SUPERFAMILY DOMAIN-CONTAINING PROTEIN 6-LIKE"/>
    <property type="match status" value="1"/>
</dbReference>
<dbReference type="CDD" id="cd17335">
    <property type="entry name" value="MFS_MFSD6"/>
    <property type="match status" value="1"/>
</dbReference>
<dbReference type="EMBL" id="JAIZAY010000015">
    <property type="protein sequence ID" value="KAJ8028156.1"/>
    <property type="molecule type" value="Genomic_DNA"/>
</dbReference>
<name>A0A9Q1H114_HOLLE</name>
<dbReference type="SUPFAM" id="SSF103473">
    <property type="entry name" value="MFS general substrate transporter"/>
    <property type="match status" value="1"/>
</dbReference>
<evidence type="ECO:0000256" key="2">
    <source>
        <dbReference type="ARBA" id="ARBA00005241"/>
    </source>
</evidence>
<dbReference type="Pfam" id="PF12832">
    <property type="entry name" value="MFS_1_like"/>
    <property type="match status" value="1"/>
</dbReference>
<evidence type="ECO:0000259" key="7">
    <source>
        <dbReference type="PROSITE" id="PS50850"/>
    </source>
</evidence>
<evidence type="ECO:0000313" key="9">
    <source>
        <dbReference type="Proteomes" id="UP001152320"/>
    </source>
</evidence>
<feature type="transmembrane region" description="Helical" evidence="6">
    <location>
        <begin position="300"/>
        <end position="322"/>
    </location>
</feature>
<keyword evidence="5 6" id="KW-0472">Membrane</keyword>
<organism evidence="8 9">
    <name type="scientific">Holothuria leucospilota</name>
    <name type="common">Black long sea cucumber</name>
    <name type="synonym">Mertensiothuria leucospilota</name>
    <dbReference type="NCBI Taxonomy" id="206669"/>
    <lineage>
        <taxon>Eukaryota</taxon>
        <taxon>Metazoa</taxon>
        <taxon>Echinodermata</taxon>
        <taxon>Eleutherozoa</taxon>
        <taxon>Echinozoa</taxon>
        <taxon>Holothuroidea</taxon>
        <taxon>Aspidochirotacea</taxon>
        <taxon>Aspidochirotida</taxon>
        <taxon>Holothuriidae</taxon>
        <taxon>Holothuria</taxon>
    </lineage>
</organism>
<feature type="transmembrane region" description="Helical" evidence="6">
    <location>
        <begin position="228"/>
        <end position="249"/>
    </location>
</feature>
<dbReference type="PROSITE" id="PS50850">
    <property type="entry name" value="MFS"/>
    <property type="match status" value="1"/>
</dbReference>
<keyword evidence="3 6" id="KW-0812">Transmembrane</keyword>
<dbReference type="PANTHER" id="PTHR16172:SF42">
    <property type="entry name" value="MAJOR FACILITATOR SUPERFAMILY (MFS) PROFILE DOMAIN-CONTAINING PROTEIN"/>
    <property type="match status" value="1"/>
</dbReference>
<feature type="transmembrane region" description="Helical" evidence="6">
    <location>
        <begin position="72"/>
        <end position="95"/>
    </location>
</feature>
<evidence type="ECO:0000313" key="8">
    <source>
        <dbReference type="EMBL" id="KAJ8028156.1"/>
    </source>
</evidence>
<keyword evidence="9" id="KW-1185">Reference proteome</keyword>
<feature type="transmembrane region" description="Helical" evidence="6">
    <location>
        <begin position="149"/>
        <end position="174"/>
    </location>
</feature>
<dbReference type="Gene3D" id="1.20.1250.20">
    <property type="entry name" value="MFS general substrate transporter like domains"/>
    <property type="match status" value="2"/>
</dbReference>
<evidence type="ECO:0000256" key="3">
    <source>
        <dbReference type="ARBA" id="ARBA00022692"/>
    </source>
</evidence>
<evidence type="ECO:0000256" key="6">
    <source>
        <dbReference type="SAM" id="Phobius"/>
    </source>
</evidence>
<feature type="transmembrane region" description="Helical" evidence="6">
    <location>
        <begin position="46"/>
        <end position="66"/>
    </location>
</feature>
<comment type="similarity">
    <text evidence="2">Belongs to the major facilitator superfamily. MFSD6 family.</text>
</comment>
<proteinExistence type="inferred from homology"/>
<dbReference type="Proteomes" id="UP001152320">
    <property type="component" value="Chromosome 15"/>
</dbReference>
<gene>
    <name evidence="8" type="ORF">HOLleu_30315</name>
</gene>
<feature type="transmembrane region" description="Helical" evidence="6">
    <location>
        <begin position="270"/>
        <end position="294"/>
    </location>
</feature>
<reference evidence="8" key="1">
    <citation type="submission" date="2021-10" db="EMBL/GenBank/DDBJ databases">
        <title>Tropical sea cucumber genome reveals ecological adaptation and Cuvierian tubules defense mechanism.</title>
        <authorList>
            <person name="Chen T."/>
        </authorList>
    </citation>
    <scope>NUCLEOTIDE SEQUENCE</scope>
    <source>
        <strain evidence="8">Nanhai2018</strain>
        <tissue evidence="8">Muscle</tissue>
    </source>
</reference>
<feature type="domain" description="Major facilitator superfamily (MFS) profile" evidence="7">
    <location>
        <begin position="269"/>
        <end position="407"/>
    </location>
</feature>
<dbReference type="InterPro" id="IPR051717">
    <property type="entry name" value="MFS_MFSD6"/>
</dbReference>
<sequence>MSVYGTSFALGAGHSSHQVEFLTQQARKLKDEGFFTINKTFLPVKAVYVLFNGSMVSFPPFLPVYMEQLGLNGFQIGIINAVQPVGTMIACPFWGAIADKFSIHRTVVLLGLFVGCTATGATYFTPPAVNSTRNSTMETTPSPLSWDETYVTFSVMMALSIVSILFLAHVNPVIDSAVMALLKDHPETDYGKQRLWGAVGWGSFSGISGLAMDTYLRYYPEGNRFLPAYVIFLMLIFPVILPILIMKFPPHPTPESVTGGLFQLFKKFRIIVFFVVTAVCGLSIGVIDTFQFLFLNELNGPSLVMGLTLTFTCMAEIPFMYVSGKLITWFGHVTVFSIALSCYCLRFFLYHILQNPWLILPIELLHGICYGAFWPAAATFANKIAPPGMSATLQNLVQAFSMGLGVV</sequence>
<feature type="transmembrane region" description="Helical" evidence="6">
    <location>
        <begin position="107"/>
        <end position="129"/>
    </location>
</feature>
<evidence type="ECO:0000256" key="4">
    <source>
        <dbReference type="ARBA" id="ARBA00022989"/>
    </source>
</evidence>
<dbReference type="InterPro" id="IPR024989">
    <property type="entry name" value="MFS_assoc_dom"/>
</dbReference>
<dbReference type="AlphaFoldDB" id="A0A9Q1H114"/>
<dbReference type="OrthoDB" id="515887at2759"/>
<protein>
    <submittedName>
        <fullName evidence="8">Major facilitator superfamily domain-containing protein 6</fullName>
    </submittedName>
</protein>
<comment type="subcellular location">
    <subcellularLocation>
        <location evidence="1">Membrane</location>
        <topology evidence="1">Multi-pass membrane protein</topology>
    </subcellularLocation>
</comment>
<comment type="caution">
    <text evidence="8">The sequence shown here is derived from an EMBL/GenBank/DDBJ whole genome shotgun (WGS) entry which is preliminary data.</text>
</comment>
<accession>A0A9Q1H114</accession>
<feature type="transmembrane region" description="Helical" evidence="6">
    <location>
        <begin position="329"/>
        <end position="352"/>
    </location>
</feature>
<feature type="transmembrane region" description="Helical" evidence="6">
    <location>
        <begin position="358"/>
        <end position="381"/>
    </location>
</feature>
<evidence type="ECO:0000256" key="1">
    <source>
        <dbReference type="ARBA" id="ARBA00004141"/>
    </source>
</evidence>
<dbReference type="GO" id="GO:0016020">
    <property type="term" value="C:membrane"/>
    <property type="evidence" value="ECO:0007669"/>
    <property type="project" value="UniProtKB-SubCell"/>
</dbReference>